<dbReference type="EMBL" id="FQVH01000004">
    <property type="protein sequence ID" value="SHE66630.1"/>
    <property type="molecule type" value="Genomic_DNA"/>
</dbReference>
<dbReference type="AlphaFoldDB" id="A0A1M4VCS9"/>
<reference evidence="3 4" key="1">
    <citation type="submission" date="2016-11" db="EMBL/GenBank/DDBJ databases">
        <authorList>
            <person name="Jaros S."/>
            <person name="Januszkiewicz K."/>
            <person name="Wedrychowicz H."/>
        </authorList>
    </citation>
    <scope>NUCLEOTIDE SEQUENCE [LARGE SCALE GENOMIC DNA]</scope>
    <source>
        <strain evidence="3 4">DSM 17918</strain>
    </source>
</reference>
<dbReference type="PANTHER" id="PTHR33055">
    <property type="entry name" value="TRANSPOSASE FOR INSERTION SEQUENCE ELEMENT IS1111A"/>
    <property type="match status" value="1"/>
</dbReference>
<dbReference type="GO" id="GO:0006313">
    <property type="term" value="P:DNA transposition"/>
    <property type="evidence" value="ECO:0007669"/>
    <property type="project" value="InterPro"/>
</dbReference>
<feature type="domain" description="Transposase IS110-like N-terminal" evidence="1">
    <location>
        <begin position="3"/>
        <end position="109"/>
    </location>
</feature>
<dbReference type="InterPro" id="IPR003346">
    <property type="entry name" value="Transposase_20"/>
</dbReference>
<dbReference type="GO" id="GO:0004803">
    <property type="term" value="F:transposase activity"/>
    <property type="evidence" value="ECO:0007669"/>
    <property type="project" value="InterPro"/>
</dbReference>
<dbReference type="PANTHER" id="PTHR33055:SF15">
    <property type="entry name" value="TRANSPOSASE-RELATED"/>
    <property type="match status" value="1"/>
</dbReference>
<feature type="domain" description="Transposase IS116/IS110/IS902 C-terminal" evidence="2">
    <location>
        <begin position="224"/>
        <end position="302"/>
    </location>
</feature>
<keyword evidence="4" id="KW-1185">Reference proteome</keyword>
<dbReference type="InterPro" id="IPR002525">
    <property type="entry name" value="Transp_IS110-like_N"/>
</dbReference>
<dbReference type="Pfam" id="PF01548">
    <property type="entry name" value="DEDD_Tnp_IS110"/>
    <property type="match status" value="1"/>
</dbReference>
<sequence length="328" mass="37212">MPPIIIMEATGHYHRLLFHFLKNSGYEVIVVNPIQTDSIKNINVRKVKNDKVDAYRIAILYRLRELKPTNTPVEAILDIRNLCRQYYDISDDCTAYKNKLIAILDELFPGFNDIFGNIASKTALEILSTYPTPEDILNAPKDMLVEIISKASCKGLKWSLNKYDKLIEIANEVKPLFIKHSSSNVLLNTVITLIKTFQDHLKQIENEIHKIITNNPDYVGKAIELLDSIPGIDTITAATILGEIGDFSAFKSPKQLVAFFGIDPSQKDSGQFKSSKNKMSKRGSKILRRVLYTTAMANVRKNVTRNYLTRYYLNITTKSLLLSLKKSP</sequence>
<dbReference type="NCBIfam" id="NF033542">
    <property type="entry name" value="transpos_IS110"/>
    <property type="match status" value="1"/>
</dbReference>
<evidence type="ECO:0000313" key="3">
    <source>
        <dbReference type="EMBL" id="SHE66630.1"/>
    </source>
</evidence>
<dbReference type="InterPro" id="IPR047650">
    <property type="entry name" value="Transpos_IS110"/>
</dbReference>
<protein>
    <submittedName>
        <fullName evidence="3">Transposase</fullName>
    </submittedName>
</protein>
<dbReference type="Pfam" id="PF02371">
    <property type="entry name" value="Transposase_20"/>
    <property type="match status" value="1"/>
</dbReference>
<dbReference type="Proteomes" id="UP000184088">
    <property type="component" value="Unassembled WGS sequence"/>
</dbReference>
<name>A0A1M4VCS9_9THEO</name>
<evidence type="ECO:0000259" key="2">
    <source>
        <dbReference type="Pfam" id="PF02371"/>
    </source>
</evidence>
<evidence type="ECO:0000259" key="1">
    <source>
        <dbReference type="Pfam" id="PF01548"/>
    </source>
</evidence>
<gene>
    <name evidence="3" type="ORF">SAMN02746089_00591</name>
</gene>
<proteinExistence type="predicted"/>
<accession>A0A1M4VCS9</accession>
<evidence type="ECO:0000313" key="4">
    <source>
        <dbReference type="Proteomes" id="UP000184088"/>
    </source>
</evidence>
<organism evidence="3 4">
    <name type="scientific">Caldanaerobius fijiensis DSM 17918</name>
    <dbReference type="NCBI Taxonomy" id="1121256"/>
    <lineage>
        <taxon>Bacteria</taxon>
        <taxon>Bacillati</taxon>
        <taxon>Bacillota</taxon>
        <taxon>Clostridia</taxon>
        <taxon>Thermoanaerobacterales</taxon>
        <taxon>Thermoanaerobacteraceae</taxon>
        <taxon>Caldanaerobius</taxon>
    </lineage>
</organism>
<dbReference type="GO" id="GO:0003677">
    <property type="term" value="F:DNA binding"/>
    <property type="evidence" value="ECO:0007669"/>
    <property type="project" value="InterPro"/>
</dbReference>